<dbReference type="InterPro" id="IPR000847">
    <property type="entry name" value="LysR_HTH_N"/>
</dbReference>
<dbReference type="EMBL" id="JAXAVU010000004">
    <property type="protein sequence ID" value="MDX8141881.1"/>
    <property type="molecule type" value="Genomic_DNA"/>
</dbReference>
<reference evidence="6 7" key="1">
    <citation type="submission" date="2023-11" db="EMBL/GenBank/DDBJ databases">
        <title>Lentzea sokolovensis, sp. nov., Lentzea kristufkii, sp. nov., and Lentzea miocenensis, sp. nov., rare actinobacteria from Sokolov Coal Basin, Miocene lacustrine sediment, Czech Republic.</title>
        <authorList>
            <person name="Lara A."/>
            <person name="Kotroba L."/>
            <person name="Nouioui I."/>
            <person name="Neumann-Schaal M."/>
            <person name="Mast Y."/>
            <person name="Chronakova A."/>
        </authorList>
    </citation>
    <scope>NUCLEOTIDE SEQUENCE [LARGE SCALE GENOMIC DNA]</scope>
    <source>
        <strain evidence="6 7">BCCO 10_0061</strain>
    </source>
</reference>
<dbReference type="PROSITE" id="PS50931">
    <property type="entry name" value="HTH_LYSR"/>
    <property type="match status" value="1"/>
</dbReference>
<dbReference type="Pfam" id="PF03466">
    <property type="entry name" value="LysR_substrate"/>
    <property type="match status" value="1"/>
</dbReference>
<keyword evidence="7" id="KW-1185">Reference proteome</keyword>
<accession>A0ABU4UQV6</accession>
<organism evidence="6 7">
    <name type="scientific">Lentzea sokolovensis</name>
    <dbReference type="NCBI Taxonomy" id="3095429"/>
    <lineage>
        <taxon>Bacteria</taxon>
        <taxon>Bacillati</taxon>
        <taxon>Actinomycetota</taxon>
        <taxon>Actinomycetes</taxon>
        <taxon>Pseudonocardiales</taxon>
        <taxon>Pseudonocardiaceae</taxon>
        <taxon>Lentzea</taxon>
    </lineage>
</organism>
<dbReference type="CDD" id="cd05466">
    <property type="entry name" value="PBP2_LTTR_substrate"/>
    <property type="match status" value="1"/>
</dbReference>
<dbReference type="Gene3D" id="3.40.190.10">
    <property type="entry name" value="Periplasmic binding protein-like II"/>
    <property type="match status" value="2"/>
</dbReference>
<dbReference type="InterPro" id="IPR036390">
    <property type="entry name" value="WH_DNA-bd_sf"/>
</dbReference>
<dbReference type="Gene3D" id="1.10.10.10">
    <property type="entry name" value="Winged helix-like DNA-binding domain superfamily/Winged helix DNA-binding domain"/>
    <property type="match status" value="1"/>
</dbReference>
<sequence>MDLSPSDLRLLVAVEHTGSFTAAGREVGLSQSAVSHAVRECERRVGAVLFERGRRGASPTPAGERALVHARQILRQLELLRTEARDAAAGSVTGTVRIAAFRTAAAHLLPPALDRLTTRFPGLKPQVLVVPELGRGAAGEVADGRADLAIATLDDHAELPGLHHGDLLTEPYLLVHPAGHPRPRTLPLLDWPENCSSYTRTWWRTQDWLPSRRLDVADDSVVLSMVAQGIGIAVLPRLTVIGPPPGVELVDLGPDRPTRRLVHVTTSAARHSLAVRELIRELRASAH</sequence>
<keyword evidence="4" id="KW-0804">Transcription</keyword>
<keyword evidence="3" id="KW-0238">DNA-binding</keyword>
<evidence type="ECO:0000256" key="4">
    <source>
        <dbReference type="ARBA" id="ARBA00023163"/>
    </source>
</evidence>
<dbReference type="Proteomes" id="UP001285352">
    <property type="component" value="Unassembled WGS sequence"/>
</dbReference>
<protein>
    <submittedName>
        <fullName evidence="6">LysR family transcriptional regulator</fullName>
    </submittedName>
</protein>
<dbReference type="PANTHER" id="PTHR30346:SF29">
    <property type="entry name" value="LYSR SUBSTRATE-BINDING"/>
    <property type="match status" value="1"/>
</dbReference>
<dbReference type="InterPro" id="IPR005119">
    <property type="entry name" value="LysR_subst-bd"/>
</dbReference>
<reference evidence="6 7" key="2">
    <citation type="submission" date="2023-11" db="EMBL/GenBank/DDBJ databases">
        <authorList>
            <person name="Lara A.C."/>
            <person name="Chronakova A."/>
        </authorList>
    </citation>
    <scope>NUCLEOTIDE SEQUENCE [LARGE SCALE GENOMIC DNA]</scope>
    <source>
        <strain evidence="6 7">BCCO 10_0061</strain>
    </source>
</reference>
<comment type="similarity">
    <text evidence="1">Belongs to the LysR transcriptional regulatory family.</text>
</comment>
<dbReference type="PRINTS" id="PR00039">
    <property type="entry name" value="HTHLYSR"/>
</dbReference>
<proteinExistence type="inferred from homology"/>
<evidence type="ECO:0000256" key="3">
    <source>
        <dbReference type="ARBA" id="ARBA00023125"/>
    </source>
</evidence>
<name>A0ABU4UQV6_9PSEU</name>
<evidence type="ECO:0000313" key="6">
    <source>
        <dbReference type="EMBL" id="MDX8141881.1"/>
    </source>
</evidence>
<evidence type="ECO:0000256" key="2">
    <source>
        <dbReference type="ARBA" id="ARBA00023015"/>
    </source>
</evidence>
<dbReference type="Pfam" id="PF00126">
    <property type="entry name" value="HTH_1"/>
    <property type="match status" value="1"/>
</dbReference>
<comment type="caution">
    <text evidence="6">The sequence shown here is derived from an EMBL/GenBank/DDBJ whole genome shotgun (WGS) entry which is preliminary data.</text>
</comment>
<dbReference type="RefSeq" id="WP_319974196.1">
    <property type="nucleotide sequence ID" value="NZ_JAXAVU010000004.1"/>
</dbReference>
<dbReference type="SUPFAM" id="SSF53850">
    <property type="entry name" value="Periplasmic binding protein-like II"/>
    <property type="match status" value="1"/>
</dbReference>
<keyword evidence="2" id="KW-0805">Transcription regulation</keyword>
<dbReference type="SUPFAM" id="SSF46785">
    <property type="entry name" value="Winged helix' DNA-binding domain"/>
    <property type="match status" value="1"/>
</dbReference>
<dbReference type="PANTHER" id="PTHR30346">
    <property type="entry name" value="TRANSCRIPTIONAL DUAL REGULATOR HCAR-RELATED"/>
    <property type="match status" value="1"/>
</dbReference>
<evidence type="ECO:0000313" key="7">
    <source>
        <dbReference type="Proteomes" id="UP001285352"/>
    </source>
</evidence>
<evidence type="ECO:0000256" key="1">
    <source>
        <dbReference type="ARBA" id="ARBA00009437"/>
    </source>
</evidence>
<dbReference type="InterPro" id="IPR036388">
    <property type="entry name" value="WH-like_DNA-bd_sf"/>
</dbReference>
<feature type="domain" description="HTH lysR-type" evidence="5">
    <location>
        <begin position="1"/>
        <end position="60"/>
    </location>
</feature>
<evidence type="ECO:0000259" key="5">
    <source>
        <dbReference type="PROSITE" id="PS50931"/>
    </source>
</evidence>
<gene>
    <name evidence="6" type="ORF">SK854_07165</name>
</gene>